<dbReference type="InterPro" id="IPR004622">
    <property type="entry name" value="DNA_pol_HolB"/>
</dbReference>
<evidence type="ECO:0000313" key="10">
    <source>
        <dbReference type="Proteomes" id="UP001295463"/>
    </source>
</evidence>
<dbReference type="Pfam" id="PF13177">
    <property type="entry name" value="DNA_pol3_delta2"/>
    <property type="match status" value="1"/>
</dbReference>
<dbReference type="InterPro" id="IPR050238">
    <property type="entry name" value="DNA_Rep/Repair_Clamp_Loader"/>
</dbReference>
<dbReference type="Proteomes" id="UP001295463">
    <property type="component" value="Chromosome"/>
</dbReference>
<dbReference type="EMBL" id="OW150024">
    <property type="protein sequence ID" value="CAH2031515.1"/>
    <property type="molecule type" value="Genomic_DNA"/>
</dbReference>
<evidence type="ECO:0000256" key="2">
    <source>
        <dbReference type="ARBA" id="ARBA00014363"/>
    </source>
</evidence>
<keyword evidence="6" id="KW-0239">DNA-directed DNA polymerase</keyword>
<keyword evidence="10" id="KW-1185">Reference proteome</keyword>
<keyword evidence="4 9" id="KW-0548">Nucleotidyltransferase</keyword>
<dbReference type="Gene3D" id="3.40.50.300">
    <property type="entry name" value="P-loop containing nucleotide triphosphate hydrolases"/>
    <property type="match status" value="1"/>
</dbReference>
<evidence type="ECO:0000256" key="4">
    <source>
        <dbReference type="ARBA" id="ARBA00022695"/>
    </source>
</evidence>
<dbReference type="RefSeq" id="WP_305732334.1">
    <property type="nucleotide sequence ID" value="NZ_OW150024.1"/>
</dbReference>
<dbReference type="SUPFAM" id="SSF52540">
    <property type="entry name" value="P-loop containing nucleoside triphosphate hydrolases"/>
    <property type="match status" value="1"/>
</dbReference>
<protein>
    <recommendedName>
        <fullName evidence="2">DNA polymerase III subunit delta'</fullName>
        <ecNumber evidence="1">2.7.7.7</ecNumber>
    </recommendedName>
</protein>
<dbReference type="InterPro" id="IPR015199">
    <property type="entry name" value="DNA_pol_III_delta_C"/>
</dbReference>
<sequence>MKFSTILGQERVIDALQRSVAAQRVAHAYLFDGPAGCGRRATALALIGRLFCTSPLDDDACGSCPSCRKLAAGNHPDLHLLEPLPDKRDISIDQVRELQQVLSLRPFEASRKACLIDPAERMTAGAANALLKTLEEPPGHAVLILISQQSDLLLSTVRSRCQQVRFSPLDEGTLALLLERQGMTPEQAAGLAPLAQGSLERARELDGEEDSRQRRELLQMLAAADLSRIATIFDAAEEQAGNRDETTARFDLLISLLRDMVLLRSAGPGDILNRQLCEELAAEAIRFAPARLMELLELALDTRRAVQGNINAKLALERFLLRYAGLRIH</sequence>
<dbReference type="PANTHER" id="PTHR11669:SF8">
    <property type="entry name" value="DNA POLYMERASE III SUBUNIT DELTA"/>
    <property type="match status" value="1"/>
</dbReference>
<evidence type="ECO:0000256" key="3">
    <source>
        <dbReference type="ARBA" id="ARBA00022679"/>
    </source>
</evidence>
<keyword evidence="3 9" id="KW-0808">Transferase</keyword>
<feature type="domain" description="DNA polymerase III delta subunit C-terminal" evidence="8">
    <location>
        <begin position="212"/>
        <end position="322"/>
    </location>
</feature>
<organism evidence="9 10">
    <name type="scientific">Trichlorobacter ammonificans</name>
    <dbReference type="NCBI Taxonomy" id="2916410"/>
    <lineage>
        <taxon>Bacteria</taxon>
        <taxon>Pseudomonadati</taxon>
        <taxon>Thermodesulfobacteriota</taxon>
        <taxon>Desulfuromonadia</taxon>
        <taxon>Geobacterales</taxon>
        <taxon>Geobacteraceae</taxon>
        <taxon>Trichlorobacter</taxon>
    </lineage>
</organism>
<evidence type="ECO:0000256" key="6">
    <source>
        <dbReference type="ARBA" id="ARBA00022932"/>
    </source>
</evidence>
<evidence type="ECO:0000256" key="1">
    <source>
        <dbReference type="ARBA" id="ARBA00012417"/>
    </source>
</evidence>
<comment type="catalytic activity">
    <reaction evidence="7">
        <text>DNA(n) + a 2'-deoxyribonucleoside 5'-triphosphate = DNA(n+1) + diphosphate</text>
        <dbReference type="Rhea" id="RHEA:22508"/>
        <dbReference type="Rhea" id="RHEA-COMP:17339"/>
        <dbReference type="Rhea" id="RHEA-COMP:17340"/>
        <dbReference type="ChEBI" id="CHEBI:33019"/>
        <dbReference type="ChEBI" id="CHEBI:61560"/>
        <dbReference type="ChEBI" id="CHEBI:173112"/>
        <dbReference type="EC" id="2.7.7.7"/>
    </reaction>
</comment>
<reference evidence="9 10" key="1">
    <citation type="submission" date="2022-03" db="EMBL/GenBank/DDBJ databases">
        <authorList>
            <person name="Koch H."/>
        </authorList>
    </citation>
    <scope>NUCLEOTIDE SEQUENCE [LARGE SCALE GENOMIC DNA]</scope>
    <source>
        <strain evidence="9 10">G1</strain>
    </source>
</reference>
<evidence type="ECO:0000313" key="9">
    <source>
        <dbReference type="EMBL" id="CAH2031515.1"/>
    </source>
</evidence>
<evidence type="ECO:0000256" key="5">
    <source>
        <dbReference type="ARBA" id="ARBA00022705"/>
    </source>
</evidence>
<dbReference type="NCBIfam" id="TIGR00678">
    <property type="entry name" value="holB"/>
    <property type="match status" value="1"/>
</dbReference>
<dbReference type="Pfam" id="PF09115">
    <property type="entry name" value="DNApol3-delta_C"/>
    <property type="match status" value="1"/>
</dbReference>
<dbReference type="InterPro" id="IPR027417">
    <property type="entry name" value="P-loop_NTPase"/>
</dbReference>
<dbReference type="GO" id="GO:0003887">
    <property type="term" value="F:DNA-directed DNA polymerase activity"/>
    <property type="evidence" value="ECO:0007669"/>
    <property type="project" value="UniProtKB-EC"/>
</dbReference>
<gene>
    <name evidence="9" type="ORF">GEAMG1_1683</name>
</gene>
<keyword evidence="5" id="KW-0235">DNA replication</keyword>
<dbReference type="PANTHER" id="PTHR11669">
    <property type="entry name" value="REPLICATION FACTOR C / DNA POLYMERASE III GAMMA-TAU SUBUNIT"/>
    <property type="match status" value="1"/>
</dbReference>
<accession>A0ABN8HF70</accession>
<proteinExistence type="predicted"/>
<evidence type="ECO:0000256" key="7">
    <source>
        <dbReference type="ARBA" id="ARBA00049244"/>
    </source>
</evidence>
<evidence type="ECO:0000259" key="8">
    <source>
        <dbReference type="Pfam" id="PF09115"/>
    </source>
</evidence>
<dbReference type="EC" id="2.7.7.7" evidence="1"/>
<name>A0ABN8HF70_9BACT</name>